<keyword evidence="2" id="KW-0808">Transferase</keyword>
<dbReference type="SUPFAM" id="SSF53335">
    <property type="entry name" value="S-adenosyl-L-methionine-dependent methyltransferases"/>
    <property type="match status" value="1"/>
</dbReference>
<keyword evidence="2" id="KW-0489">Methyltransferase</keyword>
<name>A0A8E2F6Y0_9PEZI</name>
<protein>
    <submittedName>
        <fullName evidence="2">Putative methyltransferase</fullName>
    </submittedName>
</protein>
<dbReference type="PANTHER" id="PTHR43591:SF24">
    <property type="entry name" value="2-METHOXY-6-POLYPRENYL-1,4-BENZOQUINOL METHYLASE, MITOCHONDRIAL"/>
    <property type="match status" value="1"/>
</dbReference>
<dbReference type="CDD" id="cd02440">
    <property type="entry name" value="AdoMet_MTases"/>
    <property type="match status" value="1"/>
</dbReference>
<dbReference type="PANTHER" id="PTHR43591">
    <property type="entry name" value="METHYLTRANSFERASE"/>
    <property type="match status" value="1"/>
</dbReference>
<dbReference type="GO" id="GO:0032259">
    <property type="term" value="P:methylation"/>
    <property type="evidence" value="ECO:0007669"/>
    <property type="project" value="UniProtKB-KW"/>
</dbReference>
<dbReference type="Pfam" id="PF13489">
    <property type="entry name" value="Methyltransf_23"/>
    <property type="match status" value="1"/>
</dbReference>
<dbReference type="Gene3D" id="3.40.50.150">
    <property type="entry name" value="Vaccinia Virus protein VP39"/>
    <property type="match status" value="1"/>
</dbReference>
<dbReference type="GO" id="GO:0008168">
    <property type="term" value="F:methyltransferase activity"/>
    <property type="evidence" value="ECO:0007669"/>
    <property type="project" value="UniProtKB-KW"/>
</dbReference>
<feature type="compositionally biased region" description="Acidic residues" evidence="1">
    <location>
        <begin position="11"/>
        <end position="24"/>
    </location>
</feature>
<dbReference type="EMBL" id="KV749024">
    <property type="protein sequence ID" value="OCL11601.1"/>
    <property type="molecule type" value="Genomic_DNA"/>
</dbReference>
<dbReference type="InterPro" id="IPR029063">
    <property type="entry name" value="SAM-dependent_MTases_sf"/>
</dbReference>
<reference evidence="2 3" key="1">
    <citation type="journal article" date="2016" name="Nat. Commun.">
        <title>Ectomycorrhizal ecology is imprinted in the genome of the dominant symbiotic fungus Cenococcum geophilum.</title>
        <authorList>
            <consortium name="DOE Joint Genome Institute"/>
            <person name="Peter M."/>
            <person name="Kohler A."/>
            <person name="Ohm R.A."/>
            <person name="Kuo A."/>
            <person name="Krutzmann J."/>
            <person name="Morin E."/>
            <person name="Arend M."/>
            <person name="Barry K.W."/>
            <person name="Binder M."/>
            <person name="Choi C."/>
            <person name="Clum A."/>
            <person name="Copeland A."/>
            <person name="Grisel N."/>
            <person name="Haridas S."/>
            <person name="Kipfer T."/>
            <person name="LaButti K."/>
            <person name="Lindquist E."/>
            <person name="Lipzen A."/>
            <person name="Maire R."/>
            <person name="Meier B."/>
            <person name="Mihaltcheva S."/>
            <person name="Molinier V."/>
            <person name="Murat C."/>
            <person name="Poggeler S."/>
            <person name="Quandt C.A."/>
            <person name="Sperisen C."/>
            <person name="Tritt A."/>
            <person name="Tisserant E."/>
            <person name="Crous P.W."/>
            <person name="Henrissat B."/>
            <person name="Nehls U."/>
            <person name="Egli S."/>
            <person name="Spatafora J.W."/>
            <person name="Grigoriev I.V."/>
            <person name="Martin F.M."/>
        </authorList>
    </citation>
    <scope>NUCLEOTIDE SEQUENCE [LARGE SCALE GENOMIC DNA]</scope>
    <source>
        <strain evidence="2 3">CBS 207.34</strain>
    </source>
</reference>
<evidence type="ECO:0000256" key="1">
    <source>
        <dbReference type="SAM" id="MobiDB-lite"/>
    </source>
</evidence>
<evidence type="ECO:0000313" key="2">
    <source>
        <dbReference type="EMBL" id="OCL11601.1"/>
    </source>
</evidence>
<organism evidence="2 3">
    <name type="scientific">Glonium stellatum</name>
    <dbReference type="NCBI Taxonomy" id="574774"/>
    <lineage>
        <taxon>Eukaryota</taxon>
        <taxon>Fungi</taxon>
        <taxon>Dikarya</taxon>
        <taxon>Ascomycota</taxon>
        <taxon>Pezizomycotina</taxon>
        <taxon>Dothideomycetes</taxon>
        <taxon>Pleosporomycetidae</taxon>
        <taxon>Gloniales</taxon>
        <taxon>Gloniaceae</taxon>
        <taxon>Glonium</taxon>
    </lineage>
</organism>
<keyword evidence="3" id="KW-1185">Reference proteome</keyword>
<evidence type="ECO:0000313" key="3">
    <source>
        <dbReference type="Proteomes" id="UP000250140"/>
    </source>
</evidence>
<gene>
    <name evidence="2" type="ORF">AOQ84DRAFT_430297</name>
</gene>
<dbReference type="AlphaFoldDB" id="A0A8E2F6Y0"/>
<dbReference type="OrthoDB" id="2013972at2759"/>
<dbReference type="Proteomes" id="UP000250140">
    <property type="component" value="Unassembled WGS sequence"/>
</dbReference>
<proteinExistence type="predicted"/>
<accession>A0A8E2F6Y0</accession>
<feature type="region of interest" description="Disordered" evidence="1">
    <location>
        <begin position="1"/>
        <end position="25"/>
    </location>
</feature>
<sequence>MAEADSPIQIDDSDRDSSYDDSDAVSETTSLRSSVFKHVYENGRRYHSFRAGAYWGPNDEKAQDNLDLFHHIFTLSLDGELFLAPIDPKPQRVLDLGTGTGIWAMDFADDHPSASVIATDLSPIQPTFVPPNLEFQIDDFTAPWTFTPESFDFVHARSIYGCVSDYSALYAEVYNALKPGGYFQQAEISVVPKSEDGSIAGTFMERWGPLALEAGEKFGKSFRIAEDSKTLIEQAGFVNVTYRRFKWPIGPWPKDPKLKEIGAFNRLGWEDGIDGWAMYLFTKYLGWRTEEILVLIAGIRRELRDSAVHGYQDMTVCYGQRPPG</sequence>